<evidence type="ECO:0000256" key="3">
    <source>
        <dbReference type="ARBA" id="ARBA00012663"/>
    </source>
</evidence>
<dbReference type="SUPFAM" id="SSF51445">
    <property type="entry name" value="(Trans)glycosidases"/>
    <property type="match status" value="1"/>
</dbReference>
<dbReference type="RefSeq" id="WP_379763078.1">
    <property type="nucleotide sequence ID" value="NZ_JBHSCL010000004.1"/>
</dbReference>
<accession>A0ABV8PLC7</accession>
<evidence type="ECO:0000256" key="1">
    <source>
        <dbReference type="ARBA" id="ARBA00001231"/>
    </source>
</evidence>
<dbReference type="EC" id="3.2.1.52" evidence="3"/>
<keyword evidence="8" id="KW-1185">Reference proteome</keyword>
<protein>
    <recommendedName>
        <fullName evidence="3">beta-N-acetylhexosaminidase</fullName>
        <ecNumber evidence="3">3.2.1.52</ecNumber>
    </recommendedName>
</protein>
<evidence type="ECO:0000256" key="4">
    <source>
        <dbReference type="ARBA" id="ARBA00022801"/>
    </source>
</evidence>
<dbReference type="PROSITE" id="PS00775">
    <property type="entry name" value="GLYCOSYL_HYDROL_F3"/>
    <property type="match status" value="1"/>
</dbReference>
<evidence type="ECO:0000259" key="6">
    <source>
        <dbReference type="Pfam" id="PF00933"/>
    </source>
</evidence>
<dbReference type="Gene3D" id="3.20.20.300">
    <property type="entry name" value="Glycoside hydrolase, family 3, N-terminal domain"/>
    <property type="match status" value="1"/>
</dbReference>
<dbReference type="InterPro" id="IPR019800">
    <property type="entry name" value="Glyco_hydro_3_AS"/>
</dbReference>
<feature type="domain" description="Glycoside hydrolase family 3 N-terminal" evidence="6">
    <location>
        <begin position="17"/>
        <end position="345"/>
    </location>
</feature>
<proteinExistence type="inferred from homology"/>
<gene>
    <name evidence="7" type="ORF">ACFOWS_06220</name>
</gene>
<dbReference type="InterPro" id="IPR017853">
    <property type="entry name" value="GH"/>
</dbReference>
<comment type="caution">
    <text evidence="7">The sequence shown here is derived from an EMBL/GenBank/DDBJ whole genome shotgun (WGS) entry which is preliminary data.</text>
</comment>
<dbReference type="InterPro" id="IPR036962">
    <property type="entry name" value="Glyco_hydro_3_N_sf"/>
</dbReference>
<dbReference type="Pfam" id="PF00933">
    <property type="entry name" value="Glyco_hydro_3"/>
    <property type="match status" value="1"/>
</dbReference>
<dbReference type="GO" id="GO:0016798">
    <property type="term" value="F:hydrolase activity, acting on glycosyl bonds"/>
    <property type="evidence" value="ECO:0007669"/>
    <property type="project" value="UniProtKB-KW"/>
</dbReference>
<dbReference type="PANTHER" id="PTHR30480:SF13">
    <property type="entry name" value="BETA-HEXOSAMINIDASE"/>
    <property type="match status" value="1"/>
</dbReference>
<evidence type="ECO:0000256" key="5">
    <source>
        <dbReference type="ARBA" id="ARBA00023295"/>
    </source>
</evidence>
<keyword evidence="4 7" id="KW-0378">Hydrolase</keyword>
<dbReference type="EMBL" id="JBHSCL010000004">
    <property type="protein sequence ID" value="MFC4219717.1"/>
    <property type="molecule type" value="Genomic_DNA"/>
</dbReference>
<comment type="catalytic activity">
    <reaction evidence="1">
        <text>Hydrolysis of terminal non-reducing N-acetyl-D-hexosamine residues in N-acetyl-beta-D-hexosaminides.</text>
        <dbReference type="EC" id="3.2.1.52"/>
    </reaction>
</comment>
<comment type="similarity">
    <text evidence="2">Belongs to the glycosyl hydrolase 3 family.</text>
</comment>
<dbReference type="PANTHER" id="PTHR30480">
    <property type="entry name" value="BETA-HEXOSAMINIDASE-RELATED"/>
    <property type="match status" value="1"/>
</dbReference>
<sequence>MYKEIPPYSIANQQLSLQQKVGQLFMLAVFINDTEEAIQEMEQIIQKHHIGALCFFHSRASAATNFEGKKPVVHNEKSYDRLKDLIARYQNAAKYPLLIAMDAEWGLAMRIENTPQYPYAITLGAIQNNDELIFEVGQQIGLDCREAGIHWNLAPVVDINSNPENPVIGYRSFGDDKVQVCAKAEAYVKGMKSAGILNSIKHFPGHGDTATDSHLGLPVIDKSLSELKENELFPFQELIQKGVDSVMVGHLLLPQLDDKEPSTTSFKIITELLRKEMGFEGVIISDALNMHAVSRKYPEKGKLEATVFAAGMDMLCFSENPLEGIEIISNTVSENRIEESFKRIWQLKETIFVKEKNVQRNSTENVSQLNKVLAQNTITELYADSELVQQIKDSSFLNLSLDVEEKNIFSKHLEEAYGQKKWELTTHLSTVKKKLNTHQNVVLALFPPAVKPKNQFGFDAELLAFIQQLIAEKNVLIYLFGNPYVLDILKLTSGSNVVEVYQDFVEFQEEAFLHFKGASIAQGRLPIKLKITQP</sequence>
<dbReference type="InterPro" id="IPR001764">
    <property type="entry name" value="Glyco_hydro_3_N"/>
</dbReference>
<evidence type="ECO:0000313" key="7">
    <source>
        <dbReference type="EMBL" id="MFC4219717.1"/>
    </source>
</evidence>
<dbReference type="Proteomes" id="UP001595841">
    <property type="component" value="Unassembled WGS sequence"/>
</dbReference>
<dbReference type="InterPro" id="IPR050226">
    <property type="entry name" value="NagZ_Beta-hexosaminidase"/>
</dbReference>
<organism evidence="7 8">
    <name type="scientific">Flagellimonas marina</name>
    <dbReference type="NCBI Taxonomy" id="1775168"/>
    <lineage>
        <taxon>Bacteria</taxon>
        <taxon>Pseudomonadati</taxon>
        <taxon>Bacteroidota</taxon>
        <taxon>Flavobacteriia</taxon>
        <taxon>Flavobacteriales</taxon>
        <taxon>Flavobacteriaceae</taxon>
        <taxon>Flagellimonas</taxon>
    </lineage>
</organism>
<evidence type="ECO:0000313" key="8">
    <source>
        <dbReference type="Proteomes" id="UP001595841"/>
    </source>
</evidence>
<keyword evidence="5 7" id="KW-0326">Glycosidase</keyword>
<name>A0ABV8PLC7_9FLAO</name>
<evidence type="ECO:0000256" key="2">
    <source>
        <dbReference type="ARBA" id="ARBA00005336"/>
    </source>
</evidence>
<reference evidence="8" key="1">
    <citation type="journal article" date="2019" name="Int. J. Syst. Evol. Microbiol.">
        <title>The Global Catalogue of Microorganisms (GCM) 10K type strain sequencing project: providing services to taxonomists for standard genome sequencing and annotation.</title>
        <authorList>
            <consortium name="The Broad Institute Genomics Platform"/>
            <consortium name="The Broad Institute Genome Sequencing Center for Infectious Disease"/>
            <person name="Wu L."/>
            <person name="Ma J."/>
        </authorList>
    </citation>
    <scope>NUCLEOTIDE SEQUENCE [LARGE SCALE GENOMIC DNA]</scope>
    <source>
        <strain evidence="8">CGMCC 1.15774</strain>
    </source>
</reference>